<dbReference type="EC" id="2.7.13.3" evidence="2"/>
<dbReference type="SUPFAM" id="SSF47384">
    <property type="entry name" value="Homodimeric domain of signal transducing histidine kinase"/>
    <property type="match status" value="1"/>
</dbReference>
<dbReference type="Gene3D" id="3.30.565.10">
    <property type="entry name" value="Histidine kinase-like ATPase, C-terminal domain"/>
    <property type="match status" value="1"/>
</dbReference>
<sequence length="241" mass="27368">MTERKKYEQKLKESNERLEQFAYAASHDLQEPLRMVTSYLQLLEKRYSDAFDEDGEEFLAYAVDGSERMRDMIDALLEYSRIETRGDPFEPIDLNAVHDDVLADLQLQIEESDAEITADDLPCVEGDSSQLRQLFQNLLGNAITYSGDESPRVYVSAERRGGKCVISVEDEGIGIDPADHERVFTIFDRLHSREEYDGMGIGLALCERIVERHDGKTWVESEPGEGATFSFTLPVGRESDI</sequence>
<evidence type="ECO:0000256" key="1">
    <source>
        <dbReference type="ARBA" id="ARBA00000085"/>
    </source>
</evidence>
<evidence type="ECO:0000259" key="6">
    <source>
        <dbReference type="PROSITE" id="PS50109"/>
    </source>
</evidence>
<dbReference type="OrthoDB" id="106630at2157"/>
<dbReference type="AlphaFoldDB" id="A0A7D5H597"/>
<keyword evidence="5" id="KW-0418">Kinase</keyword>
<evidence type="ECO:0000256" key="4">
    <source>
        <dbReference type="ARBA" id="ARBA00022679"/>
    </source>
</evidence>
<feature type="domain" description="Histidine kinase" evidence="6">
    <location>
        <begin position="24"/>
        <end position="237"/>
    </location>
</feature>
<dbReference type="InterPro" id="IPR052162">
    <property type="entry name" value="Sensor_kinase/Photoreceptor"/>
</dbReference>
<dbReference type="Pfam" id="PF02518">
    <property type="entry name" value="HATPase_c"/>
    <property type="match status" value="1"/>
</dbReference>
<dbReference type="InterPro" id="IPR036097">
    <property type="entry name" value="HisK_dim/P_sf"/>
</dbReference>
<evidence type="ECO:0000313" key="8">
    <source>
        <dbReference type="Proteomes" id="UP000509241"/>
    </source>
</evidence>
<dbReference type="Pfam" id="PF00512">
    <property type="entry name" value="HisKA"/>
    <property type="match status" value="1"/>
</dbReference>
<dbReference type="InterPro" id="IPR005467">
    <property type="entry name" value="His_kinase_dom"/>
</dbReference>
<dbReference type="Gene3D" id="1.10.287.130">
    <property type="match status" value="1"/>
</dbReference>
<evidence type="ECO:0000313" key="7">
    <source>
        <dbReference type="EMBL" id="QLG51171.1"/>
    </source>
</evidence>
<dbReference type="PANTHER" id="PTHR43304:SF1">
    <property type="entry name" value="PAC DOMAIN-CONTAINING PROTEIN"/>
    <property type="match status" value="1"/>
</dbReference>
<dbReference type="EMBL" id="CP058601">
    <property type="protein sequence ID" value="QLG51171.1"/>
    <property type="molecule type" value="Genomic_DNA"/>
</dbReference>
<evidence type="ECO:0000256" key="3">
    <source>
        <dbReference type="ARBA" id="ARBA00022553"/>
    </source>
</evidence>
<evidence type="ECO:0000256" key="2">
    <source>
        <dbReference type="ARBA" id="ARBA00012438"/>
    </source>
</evidence>
<dbReference type="PRINTS" id="PR00344">
    <property type="entry name" value="BCTRLSENSOR"/>
</dbReference>
<dbReference type="FunFam" id="3.30.565.10:FF:000006">
    <property type="entry name" value="Sensor histidine kinase WalK"/>
    <property type="match status" value="1"/>
</dbReference>
<comment type="catalytic activity">
    <reaction evidence="1">
        <text>ATP + protein L-histidine = ADP + protein N-phospho-L-histidine.</text>
        <dbReference type="EC" id="2.7.13.3"/>
    </reaction>
</comment>
<dbReference type="SMART" id="SM00388">
    <property type="entry name" value="HisKA"/>
    <property type="match status" value="1"/>
</dbReference>
<dbReference type="CDD" id="cd00082">
    <property type="entry name" value="HisKA"/>
    <property type="match status" value="1"/>
</dbReference>
<dbReference type="PANTHER" id="PTHR43304">
    <property type="entry name" value="PHYTOCHROME-LIKE PROTEIN CPH1"/>
    <property type="match status" value="1"/>
</dbReference>
<name>A0A7D5H597_9EURY</name>
<evidence type="ECO:0000256" key="5">
    <source>
        <dbReference type="ARBA" id="ARBA00022777"/>
    </source>
</evidence>
<accession>A0A7D5H597</accession>
<protein>
    <recommendedName>
        <fullName evidence="2">histidine kinase</fullName>
        <ecNumber evidence="2">2.7.13.3</ecNumber>
    </recommendedName>
</protein>
<reference evidence="7 8" key="1">
    <citation type="submission" date="2020-07" db="EMBL/GenBank/DDBJ databases">
        <authorList>
            <person name="Cui H."/>
        </authorList>
    </citation>
    <scope>NUCLEOTIDE SEQUENCE [LARGE SCALE GENOMIC DNA]</scope>
    <source>
        <strain evidence="7 8">YPL8</strain>
    </source>
</reference>
<keyword evidence="4" id="KW-0808">Transferase</keyword>
<dbReference type="InterPro" id="IPR036890">
    <property type="entry name" value="HATPase_C_sf"/>
</dbReference>
<keyword evidence="3" id="KW-0597">Phosphoprotein</keyword>
<organism evidence="7 8">
    <name type="scientific">Natrinema halophilum</name>
    <dbReference type="NCBI Taxonomy" id="1699371"/>
    <lineage>
        <taxon>Archaea</taxon>
        <taxon>Methanobacteriati</taxon>
        <taxon>Methanobacteriota</taxon>
        <taxon>Stenosarchaea group</taxon>
        <taxon>Halobacteria</taxon>
        <taxon>Halobacteriales</taxon>
        <taxon>Natrialbaceae</taxon>
        <taxon>Natrinema</taxon>
    </lineage>
</organism>
<dbReference type="SUPFAM" id="SSF55874">
    <property type="entry name" value="ATPase domain of HSP90 chaperone/DNA topoisomerase II/histidine kinase"/>
    <property type="match status" value="1"/>
</dbReference>
<dbReference type="InterPro" id="IPR003594">
    <property type="entry name" value="HATPase_dom"/>
</dbReference>
<dbReference type="Proteomes" id="UP000509241">
    <property type="component" value="Chromosome"/>
</dbReference>
<dbReference type="InterPro" id="IPR003661">
    <property type="entry name" value="HisK_dim/P_dom"/>
</dbReference>
<dbReference type="InterPro" id="IPR004358">
    <property type="entry name" value="Sig_transdc_His_kin-like_C"/>
</dbReference>
<keyword evidence="8" id="KW-1185">Reference proteome</keyword>
<dbReference type="SMART" id="SM00387">
    <property type="entry name" value="HATPase_c"/>
    <property type="match status" value="1"/>
</dbReference>
<dbReference type="PROSITE" id="PS50109">
    <property type="entry name" value="HIS_KIN"/>
    <property type="match status" value="1"/>
</dbReference>
<dbReference type="GO" id="GO:0000155">
    <property type="term" value="F:phosphorelay sensor kinase activity"/>
    <property type="evidence" value="ECO:0007669"/>
    <property type="project" value="InterPro"/>
</dbReference>
<gene>
    <name evidence="7" type="ORF">HYG82_08025</name>
</gene>
<proteinExistence type="predicted"/>